<evidence type="ECO:0000313" key="3">
    <source>
        <dbReference type="EMBL" id="MPL91297.1"/>
    </source>
</evidence>
<organism evidence="3">
    <name type="scientific">bioreactor metagenome</name>
    <dbReference type="NCBI Taxonomy" id="1076179"/>
    <lineage>
        <taxon>unclassified sequences</taxon>
        <taxon>metagenomes</taxon>
        <taxon>ecological metagenomes</taxon>
    </lineage>
</organism>
<feature type="domain" description="DUF438" evidence="2">
    <location>
        <begin position="33"/>
        <end position="98"/>
    </location>
</feature>
<accession>A0A644VJ74</accession>
<dbReference type="Pfam" id="PF13596">
    <property type="entry name" value="PAS_10"/>
    <property type="match status" value="1"/>
</dbReference>
<reference evidence="3" key="1">
    <citation type="submission" date="2019-08" db="EMBL/GenBank/DDBJ databases">
        <authorList>
            <person name="Kucharzyk K."/>
            <person name="Murdoch R.W."/>
            <person name="Higgins S."/>
            <person name="Loffler F."/>
        </authorList>
    </citation>
    <scope>NUCLEOTIDE SEQUENCE</scope>
</reference>
<evidence type="ECO:0000259" key="2">
    <source>
        <dbReference type="Pfam" id="PF04282"/>
    </source>
</evidence>
<name>A0A644VJ74_9ZZZZ</name>
<dbReference type="Gene3D" id="1.20.120.520">
    <property type="entry name" value="nmb1532 protein domain like"/>
    <property type="match status" value="1"/>
</dbReference>
<dbReference type="Pfam" id="PF04282">
    <property type="entry name" value="DUF438"/>
    <property type="match status" value="1"/>
</dbReference>
<dbReference type="AlphaFoldDB" id="A0A644VJ74"/>
<sequence length="440" mass="50628">MHIYYYLLLLNKSIKPFIMSELINNSEKRKELLKHMILQLHQGEAPGEVRNRLVDLLRSIPYNEVVEVEQELIMEGLPEEEVLRFCDIHTAVLDGSIDVSAAKSYPPGHPVDTFKKENIELRKCTEKLHAILSDLSQWKTEDIPTNFLKIKGLFNSLSDVDKHYKRKEYLLFPFLEKYGITGPPTVMWGKHDETRLLLKSAHEVLQTGDSITLSEVQTVADIVLRPAIDAIEGMIMKEEEILLPMCLDKLTDENWYQIYTETPEFGFCLYDPQDEWTPILTESMLKAEQDSTGSKSANYIQGEAIRLSSGSYSLKELEALFVTLPVDITFVDKDDKVKFFSHSPNRVFERNRAILGRDVRLCHPPGSVHIVEQIISDFKSGKENKAAFWISSFKGRFVYIEYTALRGKDNEYLGVIEVTQDITQLRALEGDQRLLSYEKR</sequence>
<dbReference type="EMBL" id="VSSQ01000325">
    <property type="protein sequence ID" value="MPL91297.1"/>
    <property type="molecule type" value="Genomic_DNA"/>
</dbReference>
<evidence type="ECO:0008006" key="4">
    <source>
        <dbReference type="Google" id="ProtNLM"/>
    </source>
</evidence>
<dbReference type="Pfam" id="PF01814">
    <property type="entry name" value="Hemerythrin"/>
    <property type="match status" value="1"/>
</dbReference>
<protein>
    <recommendedName>
        <fullName evidence="4">Hemerythrin-like domain-containing protein</fullName>
    </recommendedName>
</protein>
<evidence type="ECO:0000259" key="1">
    <source>
        <dbReference type="Pfam" id="PF01814"/>
    </source>
</evidence>
<dbReference type="InterPro" id="IPR007380">
    <property type="entry name" value="DUF438"/>
</dbReference>
<dbReference type="PANTHER" id="PTHR39966:SF3">
    <property type="entry name" value="DUF438 DOMAIN-CONTAINING PROTEIN"/>
    <property type="match status" value="1"/>
</dbReference>
<proteinExistence type="predicted"/>
<dbReference type="InterPro" id="IPR035965">
    <property type="entry name" value="PAS-like_dom_sf"/>
</dbReference>
<dbReference type="PANTHER" id="PTHR39966">
    <property type="entry name" value="BLL2471 PROTEIN-RELATED"/>
    <property type="match status" value="1"/>
</dbReference>
<comment type="caution">
    <text evidence="3">The sequence shown here is derived from an EMBL/GenBank/DDBJ whole genome shotgun (WGS) entry which is preliminary data.</text>
</comment>
<feature type="domain" description="Hemerythrin-like" evidence="1">
    <location>
        <begin position="109"/>
        <end position="246"/>
    </location>
</feature>
<dbReference type="InterPro" id="IPR012312">
    <property type="entry name" value="Hemerythrin-like"/>
</dbReference>
<dbReference type="GO" id="GO:0005886">
    <property type="term" value="C:plasma membrane"/>
    <property type="evidence" value="ECO:0007669"/>
    <property type="project" value="TreeGrafter"/>
</dbReference>
<gene>
    <name evidence="3" type="ORF">SDC9_37365</name>
</gene>
<dbReference type="SUPFAM" id="SSF55785">
    <property type="entry name" value="PYP-like sensor domain (PAS domain)"/>
    <property type="match status" value="1"/>
</dbReference>